<protein>
    <submittedName>
        <fullName evidence="2">Uncharacterized protein</fullName>
    </submittedName>
</protein>
<name>A0A1M6MPI9_9BURK</name>
<feature type="compositionally biased region" description="Basic and acidic residues" evidence="1">
    <location>
        <begin position="50"/>
        <end position="65"/>
    </location>
</feature>
<dbReference type="STRING" id="169427.SAMN05192548_100827"/>
<proteinExistence type="predicted"/>
<evidence type="ECO:0000313" key="3">
    <source>
        <dbReference type="Proteomes" id="UP000184395"/>
    </source>
</evidence>
<dbReference type="RefSeq" id="WP_073428321.1">
    <property type="nucleotide sequence ID" value="NZ_CADFGY010000010.1"/>
</dbReference>
<evidence type="ECO:0000256" key="1">
    <source>
        <dbReference type="SAM" id="MobiDB-lite"/>
    </source>
</evidence>
<dbReference type="EMBL" id="FRAB01000008">
    <property type="protein sequence ID" value="SHJ85391.1"/>
    <property type="molecule type" value="Genomic_DNA"/>
</dbReference>
<feature type="region of interest" description="Disordered" evidence="1">
    <location>
        <begin position="50"/>
        <end position="69"/>
    </location>
</feature>
<reference evidence="2 3" key="1">
    <citation type="submission" date="2016-11" db="EMBL/GenBank/DDBJ databases">
        <authorList>
            <person name="Jaros S."/>
            <person name="Januszkiewicz K."/>
            <person name="Wedrychowicz H."/>
        </authorList>
    </citation>
    <scope>NUCLEOTIDE SEQUENCE [LARGE SCALE GENOMIC DNA]</scope>
    <source>
        <strain evidence="2 3">LMG 20594</strain>
    </source>
</reference>
<organism evidence="2 3">
    <name type="scientific">Paraburkholderia terricola</name>
    <dbReference type="NCBI Taxonomy" id="169427"/>
    <lineage>
        <taxon>Bacteria</taxon>
        <taxon>Pseudomonadati</taxon>
        <taxon>Pseudomonadota</taxon>
        <taxon>Betaproteobacteria</taxon>
        <taxon>Burkholderiales</taxon>
        <taxon>Burkholderiaceae</taxon>
        <taxon>Paraburkholderia</taxon>
    </lineage>
</organism>
<sequence length="987" mass="105824">MRLIGRLLGHPQPFDAQSAGGTRHEPTHAPVGRPLARAETSSALEFLRSESRHTAASTRHADRTNRTNFRSTIAPLVEAEFGGDPCADGDFAEGGALHDAQRARKKIVSLFPNTSEAESNETTLLAQRLMQFKGGSASRYGNAMTLAYVLRQATGGDASRALAVVNAWRGDTAPTGGQLGADMLATQCALSQSDQGWQLLLEKPDMLAAMSPAGRLARLETETARADARLAFRASDHLLRNYVDGLGLPRPATLDESIGLARHIAGQASAPEQQAALTGIPANVFRYHRIAADALLGAVSPDPTLSQCEAIVFLRGGTIDPDHVTETSTRFNRIVGASGHRGSFLKRMRSSDDLSALDEPQILKLLVLNIVGNVCADLEPLVTEPHGGTPANAPVGSAALAEQPETRVQDAARLATLMVMGDRIARKGWRDEMPIGTLARRKIREQTARLLGVKEKELAKDATWADFSARLQQLDLAMLREWATDAQPGFEGSALENRLNLLSDIDHGVAPRIAGLKELVTIVEEGASIDVRSSRVKGFNTTLWFSGALALTGVISHAIPAVMALPTRAHTRGRGGRIAMNGSEGPDGACLEIHAGTFERDTRIRQRGVVLMSNIPIAFAWLIREWGTHEVNQTFRGPVIRIEVKAPDGLDKCKEIAAGLFDGLSDTRTGATQGLWNRWVTAAAKHPSVSVRYDEGHTSAPTDVKQHTALAGATMPFLHLPQLTLPLASIQFGPWLAGAVQRHRSVMHGGEVHVNSAGTTLVDGAYEHVTKVPAGLAYPPPSVVLPTVAGVNLAGGHGAMFTALNSKRTTNVIMLKNGSIHIPAPDVSGSTPTRQWTTDVETCREWLANRDGASTPAPPAGLAETPPDMLASARAARGQQEMVVRQYMKPQATKRLEELQTLAAHIVASTGDEQEVGEIGDNIGQLLMDEGNWEAPEVLAQQREHSQKTSGPLPWGYQWQILEESTVLSAQPLGRSAPAASNFPATR</sequence>
<gene>
    <name evidence="2" type="ORF">SAMN05192548_100827</name>
</gene>
<accession>A0A1M6MPI9</accession>
<dbReference type="Proteomes" id="UP000184395">
    <property type="component" value="Unassembled WGS sequence"/>
</dbReference>
<dbReference type="AlphaFoldDB" id="A0A1M6MPI9"/>
<feature type="region of interest" description="Disordered" evidence="1">
    <location>
        <begin position="1"/>
        <end position="35"/>
    </location>
</feature>
<evidence type="ECO:0000313" key="2">
    <source>
        <dbReference type="EMBL" id="SHJ85391.1"/>
    </source>
</evidence>